<dbReference type="Gene3D" id="3.40.50.1360">
    <property type="match status" value="1"/>
</dbReference>
<keyword evidence="3" id="KW-0804">Transcription</keyword>
<gene>
    <name evidence="5" type="ORF">GJV26_00815</name>
</gene>
<evidence type="ECO:0000256" key="2">
    <source>
        <dbReference type="ARBA" id="ARBA00023125"/>
    </source>
</evidence>
<dbReference type="AlphaFoldDB" id="A0A6I3X8S7"/>
<protein>
    <submittedName>
        <fullName evidence="5">DeoR family transcriptional regulator</fullName>
    </submittedName>
</protein>
<dbReference type="InterPro" id="IPR001034">
    <property type="entry name" value="DeoR_HTH"/>
</dbReference>
<keyword evidence="1" id="KW-0805">Transcription regulation</keyword>
<keyword evidence="2" id="KW-0238">DNA-binding</keyword>
<dbReference type="Pfam" id="PF00455">
    <property type="entry name" value="DeoRC"/>
    <property type="match status" value="1"/>
</dbReference>
<dbReference type="InterPro" id="IPR036388">
    <property type="entry name" value="WH-like_DNA-bd_sf"/>
</dbReference>
<dbReference type="InterPro" id="IPR036390">
    <property type="entry name" value="WH_DNA-bd_sf"/>
</dbReference>
<organism evidence="5 6">
    <name type="scientific">Pseudoduganella dura</name>
    <dbReference type="NCBI Taxonomy" id="321982"/>
    <lineage>
        <taxon>Bacteria</taxon>
        <taxon>Pseudomonadati</taxon>
        <taxon>Pseudomonadota</taxon>
        <taxon>Betaproteobacteria</taxon>
        <taxon>Burkholderiales</taxon>
        <taxon>Oxalobacteraceae</taxon>
        <taxon>Telluria group</taxon>
        <taxon>Pseudoduganella</taxon>
    </lineage>
</organism>
<dbReference type="PRINTS" id="PR00037">
    <property type="entry name" value="HTHLACR"/>
</dbReference>
<dbReference type="SUPFAM" id="SSF46785">
    <property type="entry name" value="Winged helix' DNA-binding domain"/>
    <property type="match status" value="1"/>
</dbReference>
<dbReference type="InterPro" id="IPR014036">
    <property type="entry name" value="DeoR-like_C"/>
</dbReference>
<reference evidence="5 6" key="1">
    <citation type="submission" date="2019-11" db="EMBL/GenBank/DDBJ databases">
        <title>Draft Genome Sequences of Six Type Strains of the Genus Massilia.</title>
        <authorList>
            <person name="Miess H."/>
            <person name="Frediansyah A."/>
            <person name="Goeker M."/>
            <person name="Gross H."/>
        </authorList>
    </citation>
    <scope>NUCLEOTIDE SEQUENCE [LARGE SCALE GENOMIC DNA]</scope>
    <source>
        <strain evidence="5 6">DSM 17513</strain>
    </source>
</reference>
<dbReference type="GO" id="GO:0003700">
    <property type="term" value="F:DNA-binding transcription factor activity"/>
    <property type="evidence" value="ECO:0007669"/>
    <property type="project" value="InterPro"/>
</dbReference>
<evidence type="ECO:0000256" key="1">
    <source>
        <dbReference type="ARBA" id="ARBA00023015"/>
    </source>
</evidence>
<dbReference type="SMART" id="SM00420">
    <property type="entry name" value="HTH_DEOR"/>
    <property type="match status" value="1"/>
</dbReference>
<name>A0A6I3X8S7_9BURK</name>
<dbReference type="EMBL" id="WNWM01000002">
    <property type="protein sequence ID" value="MUI11040.1"/>
    <property type="molecule type" value="Genomic_DNA"/>
</dbReference>
<sequence length="289" mass="30718">MANQETAMDHRYRHKHLLRLLAEHGAAPIPQLADWLGVSPATVRRDIRLLDTAGQLRRTHGGARRIESGPARPHGPGTFDAAARLHAGRKRAIARRAAALCADGDTVLIGGGTTTFHMAPFLGERRMRVLTNSFAMARELLAASDNDVILSGGKVYPAQGIILSPFDTEAVQYCYADRLFMGAHCLCALGVMEADALLIQAGRRLIHQAGQVVVLADSSKFDGRGGMFLCALDRIARVITDTGAPDAGVQMLERAGIAVELVAPDTPASDPAGCLPPQPCGWSGASPPH</sequence>
<dbReference type="Proteomes" id="UP000431684">
    <property type="component" value="Unassembled WGS sequence"/>
</dbReference>
<accession>A0A6I3X8S7</accession>
<dbReference type="InterPro" id="IPR037171">
    <property type="entry name" value="NagB/RpiA_transferase-like"/>
</dbReference>
<dbReference type="InterPro" id="IPR018356">
    <property type="entry name" value="Tscrpt_reg_HTH_DeoR_CS"/>
</dbReference>
<dbReference type="SUPFAM" id="SSF100950">
    <property type="entry name" value="NagB/RpiA/CoA transferase-like"/>
    <property type="match status" value="1"/>
</dbReference>
<feature type="domain" description="HTH deoR-type" evidence="4">
    <location>
        <begin position="10"/>
        <end position="65"/>
    </location>
</feature>
<dbReference type="InterPro" id="IPR050313">
    <property type="entry name" value="Carb_Metab_HTH_regulators"/>
</dbReference>
<proteinExistence type="predicted"/>
<dbReference type="OrthoDB" id="9814815at2"/>
<dbReference type="SMART" id="SM01134">
    <property type="entry name" value="DeoRC"/>
    <property type="match status" value="1"/>
</dbReference>
<dbReference type="Gene3D" id="1.10.10.10">
    <property type="entry name" value="Winged helix-like DNA-binding domain superfamily/Winged helix DNA-binding domain"/>
    <property type="match status" value="1"/>
</dbReference>
<dbReference type="PROSITE" id="PS51000">
    <property type="entry name" value="HTH_DEOR_2"/>
    <property type="match status" value="1"/>
</dbReference>
<keyword evidence="6" id="KW-1185">Reference proteome</keyword>
<dbReference type="PROSITE" id="PS00894">
    <property type="entry name" value="HTH_DEOR_1"/>
    <property type="match status" value="1"/>
</dbReference>
<dbReference type="PANTHER" id="PTHR30363:SF55">
    <property type="entry name" value="HTH-TYPE TRANSCRIPTIONAL REGULATOR ULAR"/>
    <property type="match status" value="1"/>
</dbReference>
<dbReference type="PANTHER" id="PTHR30363">
    <property type="entry name" value="HTH-TYPE TRANSCRIPTIONAL REGULATOR SRLR-RELATED"/>
    <property type="match status" value="1"/>
</dbReference>
<evidence type="ECO:0000256" key="3">
    <source>
        <dbReference type="ARBA" id="ARBA00023163"/>
    </source>
</evidence>
<dbReference type="GO" id="GO:0003677">
    <property type="term" value="F:DNA binding"/>
    <property type="evidence" value="ECO:0007669"/>
    <property type="project" value="UniProtKB-KW"/>
</dbReference>
<evidence type="ECO:0000313" key="6">
    <source>
        <dbReference type="Proteomes" id="UP000431684"/>
    </source>
</evidence>
<comment type="caution">
    <text evidence="5">The sequence shown here is derived from an EMBL/GenBank/DDBJ whole genome shotgun (WGS) entry which is preliminary data.</text>
</comment>
<dbReference type="Pfam" id="PF08220">
    <property type="entry name" value="HTH_DeoR"/>
    <property type="match status" value="1"/>
</dbReference>
<evidence type="ECO:0000313" key="5">
    <source>
        <dbReference type="EMBL" id="MUI11040.1"/>
    </source>
</evidence>
<evidence type="ECO:0000259" key="4">
    <source>
        <dbReference type="PROSITE" id="PS51000"/>
    </source>
</evidence>